<dbReference type="PROSITE" id="PS50943">
    <property type="entry name" value="HTH_CROC1"/>
    <property type="match status" value="1"/>
</dbReference>
<evidence type="ECO:0000256" key="2">
    <source>
        <dbReference type="ARBA" id="ARBA00023015"/>
    </source>
</evidence>
<evidence type="ECO:0000256" key="3">
    <source>
        <dbReference type="ARBA" id="ARBA00023125"/>
    </source>
</evidence>
<dbReference type="InterPro" id="IPR007630">
    <property type="entry name" value="RNA_pol_sigma70_r4"/>
</dbReference>
<evidence type="ECO:0000256" key="1">
    <source>
        <dbReference type="ARBA" id="ARBA00010466"/>
    </source>
</evidence>
<protein>
    <submittedName>
        <fullName evidence="6">Sugar-binding transcriptional regulator</fullName>
    </submittedName>
</protein>
<accession>A0ABU3EVS9</accession>
<feature type="domain" description="HTH cro/C1-type" evidence="5">
    <location>
        <begin position="20"/>
        <end position="40"/>
    </location>
</feature>
<dbReference type="Gene3D" id="1.10.10.10">
    <property type="entry name" value="Winged helix-like DNA-binding domain superfamily/Winged helix DNA-binding domain"/>
    <property type="match status" value="1"/>
</dbReference>
<evidence type="ECO:0000256" key="4">
    <source>
        <dbReference type="ARBA" id="ARBA00023163"/>
    </source>
</evidence>
<dbReference type="InterPro" id="IPR037171">
    <property type="entry name" value="NagB/RpiA_transferase-like"/>
</dbReference>
<dbReference type="Gene3D" id="3.40.50.1360">
    <property type="match status" value="1"/>
</dbReference>
<dbReference type="Proteomes" id="UP001252875">
    <property type="component" value="Unassembled WGS sequence"/>
</dbReference>
<dbReference type="Pfam" id="PF04545">
    <property type="entry name" value="Sigma70_r4"/>
    <property type="match status" value="1"/>
</dbReference>
<dbReference type="PANTHER" id="PTHR34294:SF12">
    <property type="entry name" value="SUGAR-BINDING TRANSCRIPTIONAL REGULATOR"/>
    <property type="match status" value="1"/>
</dbReference>
<keyword evidence="4" id="KW-0804">Transcription</keyword>
<reference evidence="6 7" key="1">
    <citation type="submission" date="2023-03" db="EMBL/GenBank/DDBJ databases">
        <authorList>
            <person name="Shen W."/>
            <person name="Cai J."/>
        </authorList>
    </citation>
    <scope>NUCLEOTIDE SEQUENCE [LARGE SCALE GENOMIC DNA]</scope>
    <source>
        <strain evidence="6 7">D6-4</strain>
    </source>
</reference>
<dbReference type="InterPro" id="IPR036388">
    <property type="entry name" value="WH-like_DNA-bd_sf"/>
</dbReference>
<dbReference type="EMBL" id="JARPYI010000001">
    <property type="protein sequence ID" value="MDT2598428.1"/>
    <property type="molecule type" value="Genomic_DNA"/>
</dbReference>
<keyword evidence="3" id="KW-0238">DNA-binding</keyword>
<comment type="caution">
    <text evidence="6">The sequence shown here is derived from an EMBL/GenBank/DDBJ whole genome shotgun (WGS) entry which is preliminary data.</text>
</comment>
<gene>
    <name evidence="6" type="ORF">P7D85_01505</name>
</gene>
<sequence length="316" mass="34897">MNTFEEKNIIKIACLYYEDGLTQAQIAKIIGVSRSLVSKLLLDAREQGIVEITINSKNEYTSKLERSLEAAYGLDTAMVIDSKDLTNEEIEKVTANYGAHYLNSRLKSIRSIGISWGKGIRRVVDSVIYSSNIEISVVPLIGGMGDSHVNIHSNQLCYDLARKIRGQSKYLYAPAMLSDEQLAIALRNNQTIKSVLDDGANVDFAVVGLGNPYAGSTMEEIGYLTESDIQQLKTDEVLGDINSNFFDAKGEKVDNEINKSIVGITLEDIRKIPQVMTIVDDLRRMPIAKIAIETNLINIFVTTDKVAQALLEAATE</sequence>
<proteinExistence type="inferred from homology"/>
<dbReference type="SUPFAM" id="SSF100950">
    <property type="entry name" value="NagB/RpiA/CoA transferase-like"/>
    <property type="match status" value="1"/>
</dbReference>
<keyword evidence="7" id="KW-1185">Reference proteome</keyword>
<evidence type="ECO:0000259" key="5">
    <source>
        <dbReference type="PROSITE" id="PS50943"/>
    </source>
</evidence>
<dbReference type="PANTHER" id="PTHR34294">
    <property type="entry name" value="TRANSCRIPTIONAL REGULATOR-RELATED"/>
    <property type="match status" value="1"/>
</dbReference>
<dbReference type="SUPFAM" id="SSF46689">
    <property type="entry name" value="Homeodomain-like"/>
    <property type="match status" value="1"/>
</dbReference>
<dbReference type="Pfam" id="PF04198">
    <property type="entry name" value="Sugar-bind"/>
    <property type="match status" value="1"/>
</dbReference>
<comment type="similarity">
    <text evidence="1">Belongs to the SorC transcriptional regulatory family.</text>
</comment>
<dbReference type="InterPro" id="IPR001387">
    <property type="entry name" value="Cro/C1-type_HTH"/>
</dbReference>
<dbReference type="RefSeq" id="WP_311821261.1">
    <property type="nucleotide sequence ID" value="NZ_JARPYF010000001.1"/>
</dbReference>
<dbReference type="InterPro" id="IPR051054">
    <property type="entry name" value="SorC_transcr_regulators"/>
</dbReference>
<evidence type="ECO:0000313" key="6">
    <source>
        <dbReference type="EMBL" id="MDT2598428.1"/>
    </source>
</evidence>
<dbReference type="InterPro" id="IPR009057">
    <property type="entry name" value="Homeodomain-like_sf"/>
</dbReference>
<keyword evidence="2" id="KW-0805">Transcription regulation</keyword>
<evidence type="ECO:0000313" key="7">
    <source>
        <dbReference type="Proteomes" id="UP001252875"/>
    </source>
</evidence>
<organism evidence="6 7">
    <name type="scientific">Enterococcus hulanensis</name>
    <dbReference type="NCBI Taxonomy" id="2559929"/>
    <lineage>
        <taxon>Bacteria</taxon>
        <taxon>Bacillati</taxon>
        <taxon>Bacillota</taxon>
        <taxon>Bacilli</taxon>
        <taxon>Lactobacillales</taxon>
        <taxon>Enterococcaceae</taxon>
        <taxon>Enterococcus</taxon>
    </lineage>
</organism>
<name>A0ABU3EVS9_9ENTE</name>
<dbReference type="InterPro" id="IPR007324">
    <property type="entry name" value="Sugar-bd_dom_put"/>
</dbReference>